<dbReference type="InterPro" id="IPR027417">
    <property type="entry name" value="P-loop_NTPase"/>
</dbReference>
<name>A0AAE9XU03_9PROT</name>
<dbReference type="Proteomes" id="UP001217500">
    <property type="component" value="Chromosome"/>
</dbReference>
<sequence>MQRDPIILDALFPHRIADAFSRRIDLAKLAEIGPTPIDFVLPGFARKTVGVMAGKTGVGKSWAVLQLAISKAVGLDLWGIFPAGVDDPKPGAVLYVALEDPIEVIEQRLHTLWNHIQWQMSDEQKCLYHLNLHIICEDRGVTLFETARERGQVAPTLYFDRFEKVVAEIKPDLTIIDTMSQAAAGIDENSSGEMSHFLQQARAFVHRQSTSLLLLAHVVKGDVADLIDALRGSSAISSNTRLMLHLGKLNEREIEELDIDPSAAAQLVKFTFVKTNFDRLSGMSTILNKAMNGVLKFFDRHPIPRLPSARHDRFAHRRHRS</sequence>
<organism evidence="1 2">
    <name type="scientific">Gimibacter soli</name>
    <dbReference type="NCBI Taxonomy" id="3024400"/>
    <lineage>
        <taxon>Bacteria</taxon>
        <taxon>Pseudomonadati</taxon>
        <taxon>Pseudomonadota</taxon>
        <taxon>Alphaproteobacteria</taxon>
        <taxon>Kordiimonadales</taxon>
        <taxon>Temperatibacteraceae</taxon>
        <taxon>Gimibacter</taxon>
    </lineage>
</organism>
<dbReference type="RefSeq" id="WP_289504144.1">
    <property type="nucleotide sequence ID" value="NZ_CP116805.1"/>
</dbReference>
<dbReference type="AlphaFoldDB" id="A0AAE9XU03"/>
<reference evidence="1" key="1">
    <citation type="submission" date="2023-01" db="EMBL/GenBank/DDBJ databases">
        <title>The genome sequence of Kordiimonadaceae bacterium 6D33.</title>
        <authorList>
            <person name="Liu Y."/>
        </authorList>
    </citation>
    <scope>NUCLEOTIDE SEQUENCE</scope>
    <source>
        <strain evidence="1">6D33</strain>
    </source>
</reference>
<dbReference type="EMBL" id="CP116805">
    <property type="protein sequence ID" value="WCL54425.1"/>
    <property type="molecule type" value="Genomic_DNA"/>
</dbReference>
<evidence type="ECO:0000313" key="1">
    <source>
        <dbReference type="EMBL" id="WCL54425.1"/>
    </source>
</evidence>
<keyword evidence="2" id="KW-1185">Reference proteome</keyword>
<dbReference type="Gene3D" id="3.40.50.300">
    <property type="entry name" value="P-loop containing nucleotide triphosphate hydrolases"/>
    <property type="match status" value="1"/>
</dbReference>
<dbReference type="KEGG" id="gso:PH603_01460"/>
<proteinExistence type="predicted"/>
<protein>
    <submittedName>
        <fullName evidence="1">AAA family ATPase</fullName>
    </submittedName>
</protein>
<gene>
    <name evidence="1" type="ORF">PH603_01460</name>
</gene>
<accession>A0AAE9XU03</accession>
<dbReference type="Pfam" id="PF13481">
    <property type="entry name" value="AAA_25"/>
    <property type="match status" value="1"/>
</dbReference>
<dbReference type="SUPFAM" id="SSF52540">
    <property type="entry name" value="P-loop containing nucleoside triphosphate hydrolases"/>
    <property type="match status" value="1"/>
</dbReference>
<evidence type="ECO:0000313" key="2">
    <source>
        <dbReference type="Proteomes" id="UP001217500"/>
    </source>
</evidence>